<gene>
    <name evidence="3" type="ORF">H9751_05720</name>
</gene>
<feature type="signal peptide" evidence="1">
    <location>
        <begin position="1"/>
        <end position="27"/>
    </location>
</feature>
<dbReference type="InterPro" id="IPR011055">
    <property type="entry name" value="Dup_hybrid_motif"/>
</dbReference>
<dbReference type="Proteomes" id="UP000823858">
    <property type="component" value="Unassembled WGS sequence"/>
</dbReference>
<dbReference type="PANTHER" id="PTHR21666">
    <property type="entry name" value="PEPTIDASE-RELATED"/>
    <property type="match status" value="1"/>
</dbReference>
<organism evidence="3 4">
    <name type="scientific">Candidatus Corynebacterium faecigallinarum</name>
    <dbReference type="NCBI Taxonomy" id="2838528"/>
    <lineage>
        <taxon>Bacteria</taxon>
        <taxon>Bacillati</taxon>
        <taxon>Actinomycetota</taxon>
        <taxon>Actinomycetes</taxon>
        <taxon>Mycobacteriales</taxon>
        <taxon>Corynebacteriaceae</taxon>
        <taxon>Corynebacterium</taxon>
    </lineage>
</organism>
<evidence type="ECO:0000259" key="2">
    <source>
        <dbReference type="Pfam" id="PF01551"/>
    </source>
</evidence>
<feature type="chain" id="PRO_5039579013" evidence="1">
    <location>
        <begin position="28"/>
        <end position="245"/>
    </location>
</feature>
<dbReference type="EMBL" id="DWVP01000014">
    <property type="protein sequence ID" value="HJC85028.1"/>
    <property type="molecule type" value="Genomic_DNA"/>
</dbReference>
<keyword evidence="1" id="KW-0732">Signal</keyword>
<reference evidence="3" key="1">
    <citation type="journal article" date="2021" name="PeerJ">
        <title>Extensive microbial diversity within the chicken gut microbiome revealed by metagenomics and culture.</title>
        <authorList>
            <person name="Gilroy R."/>
            <person name="Ravi A."/>
            <person name="Getino M."/>
            <person name="Pursley I."/>
            <person name="Horton D.L."/>
            <person name="Alikhan N.F."/>
            <person name="Baker D."/>
            <person name="Gharbi K."/>
            <person name="Hall N."/>
            <person name="Watson M."/>
            <person name="Adriaenssens E.M."/>
            <person name="Foster-Nyarko E."/>
            <person name="Jarju S."/>
            <person name="Secka A."/>
            <person name="Antonio M."/>
            <person name="Oren A."/>
            <person name="Chaudhuri R.R."/>
            <person name="La Ragione R."/>
            <person name="Hildebrand F."/>
            <person name="Pallen M.J."/>
        </authorList>
    </citation>
    <scope>NUCLEOTIDE SEQUENCE</scope>
    <source>
        <strain evidence="3">ChiHjej13B12-4958</strain>
    </source>
</reference>
<evidence type="ECO:0000256" key="1">
    <source>
        <dbReference type="SAM" id="SignalP"/>
    </source>
</evidence>
<dbReference type="Pfam" id="PF01551">
    <property type="entry name" value="Peptidase_M23"/>
    <property type="match status" value="1"/>
</dbReference>
<dbReference type="InterPro" id="IPR016047">
    <property type="entry name" value="M23ase_b-sheet_dom"/>
</dbReference>
<dbReference type="CDD" id="cd12797">
    <property type="entry name" value="M23_peptidase"/>
    <property type="match status" value="1"/>
</dbReference>
<protein>
    <submittedName>
        <fullName evidence="3">M23 family metallopeptidase</fullName>
    </submittedName>
</protein>
<proteinExistence type="predicted"/>
<evidence type="ECO:0000313" key="4">
    <source>
        <dbReference type="Proteomes" id="UP000823858"/>
    </source>
</evidence>
<reference evidence="3" key="2">
    <citation type="submission" date="2021-04" db="EMBL/GenBank/DDBJ databases">
        <authorList>
            <person name="Gilroy R."/>
        </authorList>
    </citation>
    <scope>NUCLEOTIDE SEQUENCE</scope>
    <source>
        <strain evidence="3">ChiHjej13B12-4958</strain>
    </source>
</reference>
<dbReference type="PANTHER" id="PTHR21666:SF270">
    <property type="entry name" value="MUREIN HYDROLASE ACTIVATOR ENVC"/>
    <property type="match status" value="1"/>
</dbReference>
<feature type="domain" description="M23ase beta-sheet core" evidence="2">
    <location>
        <begin position="139"/>
        <end position="234"/>
    </location>
</feature>
<evidence type="ECO:0000313" key="3">
    <source>
        <dbReference type="EMBL" id="HJC85028.1"/>
    </source>
</evidence>
<dbReference type="InterPro" id="IPR050570">
    <property type="entry name" value="Cell_wall_metabolism_enzyme"/>
</dbReference>
<sequence length="245" mass="25114">MTEVRNVGAHRKLDTAAKRRMAFVAMAATGVAAAGATGAGAATVQSDDKGSDIALTSNTEVLAQGAEGAAPGGDMADSAAQILDLPQVTQISDLGNQLSSALEFDAARAAEDLLNRTPSTVKPAEGSFTSGYAMRWGTMHKGIDIANGIGTPIVAAQSGTVIDAGPASGFGNWVRIKHSDGTVTVYGHMSTIDVTVGQQVQAGQKIAGIGNEGFSTGPHVHFEVYPTEGQAVDPVPWLRERGVEV</sequence>
<dbReference type="AlphaFoldDB" id="A0A9D2QFA0"/>
<dbReference type="Gene3D" id="2.70.70.10">
    <property type="entry name" value="Glucose Permease (Domain IIA)"/>
    <property type="match status" value="1"/>
</dbReference>
<accession>A0A9D2QFA0</accession>
<dbReference type="GO" id="GO:0004222">
    <property type="term" value="F:metalloendopeptidase activity"/>
    <property type="evidence" value="ECO:0007669"/>
    <property type="project" value="TreeGrafter"/>
</dbReference>
<dbReference type="SUPFAM" id="SSF51261">
    <property type="entry name" value="Duplicated hybrid motif"/>
    <property type="match status" value="1"/>
</dbReference>
<comment type="caution">
    <text evidence="3">The sequence shown here is derived from an EMBL/GenBank/DDBJ whole genome shotgun (WGS) entry which is preliminary data.</text>
</comment>
<name>A0A9D2QFA0_9CORY</name>